<feature type="region of interest" description="Disordered" evidence="1">
    <location>
        <begin position="1"/>
        <end position="97"/>
    </location>
</feature>
<name>A0A0F8XSZ2_9ZZZZ</name>
<feature type="non-terminal residue" evidence="2">
    <location>
        <position position="189"/>
    </location>
</feature>
<dbReference type="AlphaFoldDB" id="A0A0F8XSZ2"/>
<feature type="compositionally biased region" description="Acidic residues" evidence="1">
    <location>
        <begin position="36"/>
        <end position="54"/>
    </location>
</feature>
<reference evidence="2" key="1">
    <citation type="journal article" date="2015" name="Nature">
        <title>Complex archaea that bridge the gap between prokaryotes and eukaryotes.</title>
        <authorList>
            <person name="Spang A."/>
            <person name="Saw J.H."/>
            <person name="Jorgensen S.L."/>
            <person name="Zaremba-Niedzwiedzka K."/>
            <person name="Martijn J."/>
            <person name="Lind A.E."/>
            <person name="van Eijk R."/>
            <person name="Schleper C."/>
            <person name="Guy L."/>
            <person name="Ettema T.J."/>
        </authorList>
    </citation>
    <scope>NUCLEOTIDE SEQUENCE</scope>
</reference>
<sequence length="189" mass="20812">MDEEKGSVEVDDSSSPTASKESSKEETNEKTGESQETGDQETGSGEEENQEEGSQETGSKKSEKGKVATTEKGTKLDQNPLSAAHQQLANERKKSQGYERVLNSPELLRKFAKESGYTLAEAKAEIKEELKYSADQFKNSGDIANTLNEMRTSFNKEITTLREENKRLQGHVTGLNSSQQIESVANAMQ</sequence>
<organism evidence="2">
    <name type="scientific">marine sediment metagenome</name>
    <dbReference type="NCBI Taxonomy" id="412755"/>
    <lineage>
        <taxon>unclassified sequences</taxon>
        <taxon>metagenomes</taxon>
        <taxon>ecological metagenomes</taxon>
    </lineage>
</organism>
<evidence type="ECO:0000313" key="2">
    <source>
        <dbReference type="EMBL" id="KKK72063.1"/>
    </source>
</evidence>
<comment type="caution">
    <text evidence="2">The sequence shown here is derived from an EMBL/GenBank/DDBJ whole genome shotgun (WGS) entry which is preliminary data.</text>
</comment>
<dbReference type="EMBL" id="LAZR01057442">
    <property type="protein sequence ID" value="KKK72063.1"/>
    <property type="molecule type" value="Genomic_DNA"/>
</dbReference>
<gene>
    <name evidence="2" type="ORF">LCGC14_2907660</name>
</gene>
<proteinExistence type="predicted"/>
<feature type="compositionally biased region" description="Polar residues" evidence="1">
    <location>
        <begin position="76"/>
        <end position="89"/>
    </location>
</feature>
<evidence type="ECO:0000256" key="1">
    <source>
        <dbReference type="SAM" id="MobiDB-lite"/>
    </source>
</evidence>
<protein>
    <submittedName>
        <fullName evidence="2">Uncharacterized protein</fullName>
    </submittedName>
</protein>
<feature type="compositionally biased region" description="Basic and acidic residues" evidence="1">
    <location>
        <begin position="21"/>
        <end position="33"/>
    </location>
</feature>
<accession>A0A0F8XSZ2</accession>